<dbReference type="AlphaFoldDB" id="A0A7Y5ANV8"/>
<evidence type="ECO:0000313" key="8">
    <source>
        <dbReference type="Proteomes" id="UP000523161"/>
    </source>
</evidence>
<dbReference type="InterPro" id="IPR006664">
    <property type="entry name" value="OMP_bac"/>
</dbReference>
<name>A0A7Y5ANV8_9GAMM</name>
<dbReference type="CDD" id="cd07185">
    <property type="entry name" value="OmpA_C-like"/>
    <property type="match status" value="1"/>
</dbReference>
<evidence type="ECO:0000256" key="5">
    <source>
        <dbReference type="SAM" id="Phobius"/>
    </source>
</evidence>
<accession>A0A7Y5ANV8</accession>
<dbReference type="PROSITE" id="PS51123">
    <property type="entry name" value="OMPA_2"/>
    <property type="match status" value="1"/>
</dbReference>
<keyword evidence="5" id="KW-0812">Transmembrane</keyword>
<dbReference type="Proteomes" id="UP000523161">
    <property type="component" value="Unassembled WGS sequence"/>
</dbReference>
<comment type="caution">
    <text evidence="7">The sequence shown here is derived from an EMBL/GenBank/DDBJ whole genome shotgun (WGS) entry which is preliminary data.</text>
</comment>
<evidence type="ECO:0000256" key="4">
    <source>
        <dbReference type="PROSITE-ProRule" id="PRU00473"/>
    </source>
</evidence>
<dbReference type="GO" id="GO:0009279">
    <property type="term" value="C:cell outer membrane"/>
    <property type="evidence" value="ECO:0007669"/>
    <property type="project" value="UniProtKB-SubCell"/>
</dbReference>
<keyword evidence="5" id="KW-1133">Transmembrane helix</keyword>
<evidence type="ECO:0000256" key="3">
    <source>
        <dbReference type="ARBA" id="ARBA00023237"/>
    </source>
</evidence>
<reference evidence="7 8" key="1">
    <citation type="submission" date="2020-06" db="EMBL/GenBank/DDBJ databases">
        <title>Rheinheimera sp. nov., a marine bacterium isolated from coastal.</title>
        <authorList>
            <person name="Yu Q."/>
            <person name="Qi Y."/>
            <person name="Pu J."/>
        </authorList>
    </citation>
    <scope>NUCLEOTIDE SEQUENCE [LARGE SCALE GENOMIC DNA]</scope>
    <source>
        <strain evidence="7 8">YQF-2</strain>
    </source>
</reference>
<organism evidence="7 8">
    <name type="scientific">Rheinheimera lutimaris</name>
    <dbReference type="NCBI Taxonomy" id="2740584"/>
    <lineage>
        <taxon>Bacteria</taxon>
        <taxon>Pseudomonadati</taxon>
        <taxon>Pseudomonadota</taxon>
        <taxon>Gammaproteobacteria</taxon>
        <taxon>Chromatiales</taxon>
        <taxon>Chromatiaceae</taxon>
        <taxon>Rheinheimera</taxon>
    </lineage>
</organism>
<sequence>MFICSNKSFKVCCNYLTLNSGVSILRTLAFFTVVFAVLLATGCVATSDNNSSASVAANADSARAQTLFSARLQPADGIALSTPAEHLLKVSFPGVTAFSHDGAGLSDELQRQLTAVISALDGINYQHLTVLGHTDSSGRLAYNNTLSQQRAEQVMTFLQQQGLPATQLVAEGRGPAEPIADNTTVQGRAANRRVELVVSFAENSVTGANVTATTD</sequence>
<evidence type="ECO:0000256" key="2">
    <source>
        <dbReference type="ARBA" id="ARBA00023136"/>
    </source>
</evidence>
<protein>
    <submittedName>
        <fullName evidence="7">OmpA family protein</fullName>
    </submittedName>
</protein>
<keyword evidence="8" id="KW-1185">Reference proteome</keyword>
<dbReference type="InterPro" id="IPR006665">
    <property type="entry name" value="OmpA-like"/>
</dbReference>
<feature type="transmembrane region" description="Helical" evidence="5">
    <location>
        <begin position="24"/>
        <end position="45"/>
    </location>
</feature>
<dbReference type="InterPro" id="IPR036737">
    <property type="entry name" value="OmpA-like_sf"/>
</dbReference>
<evidence type="ECO:0000313" key="7">
    <source>
        <dbReference type="EMBL" id="NRQ41375.1"/>
    </source>
</evidence>
<gene>
    <name evidence="7" type="ORF">HRH59_02155</name>
</gene>
<dbReference type="Gene3D" id="3.30.1330.60">
    <property type="entry name" value="OmpA-like domain"/>
    <property type="match status" value="1"/>
</dbReference>
<comment type="subcellular location">
    <subcellularLocation>
        <location evidence="1">Cell outer membrane</location>
    </subcellularLocation>
</comment>
<dbReference type="InterPro" id="IPR050330">
    <property type="entry name" value="Bact_OuterMem_StrucFunc"/>
</dbReference>
<dbReference type="PANTHER" id="PTHR30329:SF21">
    <property type="entry name" value="LIPOPROTEIN YIAD-RELATED"/>
    <property type="match status" value="1"/>
</dbReference>
<keyword evidence="3" id="KW-0998">Cell outer membrane</keyword>
<keyword evidence="2 4" id="KW-0472">Membrane</keyword>
<dbReference type="PRINTS" id="PR01023">
    <property type="entry name" value="NAFLGMOTY"/>
</dbReference>
<feature type="domain" description="OmpA-like" evidence="6">
    <location>
        <begin position="85"/>
        <end position="202"/>
    </location>
</feature>
<dbReference type="SUPFAM" id="SSF103088">
    <property type="entry name" value="OmpA-like"/>
    <property type="match status" value="1"/>
</dbReference>
<evidence type="ECO:0000256" key="1">
    <source>
        <dbReference type="ARBA" id="ARBA00004442"/>
    </source>
</evidence>
<dbReference type="PRINTS" id="PR01021">
    <property type="entry name" value="OMPADOMAIN"/>
</dbReference>
<dbReference type="EMBL" id="JABSOD010000002">
    <property type="protein sequence ID" value="NRQ41375.1"/>
    <property type="molecule type" value="Genomic_DNA"/>
</dbReference>
<evidence type="ECO:0000259" key="6">
    <source>
        <dbReference type="PROSITE" id="PS51123"/>
    </source>
</evidence>
<dbReference type="Pfam" id="PF00691">
    <property type="entry name" value="OmpA"/>
    <property type="match status" value="1"/>
</dbReference>
<dbReference type="PANTHER" id="PTHR30329">
    <property type="entry name" value="STATOR ELEMENT OF FLAGELLAR MOTOR COMPLEX"/>
    <property type="match status" value="1"/>
</dbReference>
<proteinExistence type="predicted"/>